<dbReference type="RefSeq" id="WP_307502372.1">
    <property type="nucleotide sequence ID" value="NZ_BAAACE010000029.1"/>
</dbReference>
<proteinExistence type="predicted"/>
<keyword evidence="1" id="KW-0812">Transmembrane</keyword>
<feature type="transmembrane region" description="Helical" evidence="1">
    <location>
        <begin position="89"/>
        <end position="111"/>
    </location>
</feature>
<keyword evidence="1" id="KW-0472">Membrane</keyword>
<protein>
    <submittedName>
        <fullName evidence="2">4-hydroxybenzoate polyprenyltransferase</fullName>
    </submittedName>
</protein>
<evidence type="ECO:0000313" key="2">
    <source>
        <dbReference type="EMBL" id="MDQ0555341.1"/>
    </source>
</evidence>
<reference evidence="2 3" key="1">
    <citation type="submission" date="2023-07" db="EMBL/GenBank/DDBJ databases">
        <title>Genomic Encyclopedia of Type Strains, Phase IV (KMG-IV): sequencing the most valuable type-strain genomes for metagenomic binning, comparative biology and taxonomic classification.</title>
        <authorList>
            <person name="Goeker M."/>
        </authorList>
    </citation>
    <scope>NUCLEOTIDE SEQUENCE [LARGE SCALE GENOMIC DNA]</scope>
    <source>
        <strain evidence="2 3">DSM 15049</strain>
    </source>
</reference>
<dbReference type="EMBL" id="JAUSWG010000002">
    <property type="protein sequence ID" value="MDQ0555341.1"/>
    <property type="molecule type" value="Genomic_DNA"/>
</dbReference>
<name>A0ABU0MWW4_9FIRM</name>
<sequence length="119" mass="13131">MNKQDIRSALGQYEINDKNAGKLSLQIIIVAIALGLWAHSWWIFGIVLIGMFFSLRNKKISRVIVITLSLCWGLVGMLIGAAFDSFAAVVVLGILAFLVGLGINISGLQWFTDSYREDN</sequence>
<keyword evidence="1" id="KW-1133">Transmembrane helix</keyword>
<dbReference type="Proteomes" id="UP001232584">
    <property type="component" value="Unassembled WGS sequence"/>
</dbReference>
<comment type="caution">
    <text evidence="2">The sequence shown here is derived from an EMBL/GenBank/DDBJ whole genome shotgun (WGS) entry which is preliminary data.</text>
</comment>
<organism evidence="2 3">
    <name type="scientific">Paraclostridium ghonii</name>
    <dbReference type="NCBI Taxonomy" id="29358"/>
    <lineage>
        <taxon>Bacteria</taxon>
        <taxon>Bacillati</taxon>
        <taxon>Bacillota</taxon>
        <taxon>Clostridia</taxon>
        <taxon>Peptostreptococcales</taxon>
        <taxon>Peptostreptococcaceae</taxon>
        <taxon>Paraclostridium</taxon>
    </lineage>
</organism>
<keyword evidence="3" id="KW-1185">Reference proteome</keyword>
<evidence type="ECO:0000256" key="1">
    <source>
        <dbReference type="SAM" id="Phobius"/>
    </source>
</evidence>
<feature type="transmembrane region" description="Helical" evidence="1">
    <location>
        <begin position="63"/>
        <end position="83"/>
    </location>
</feature>
<evidence type="ECO:0000313" key="3">
    <source>
        <dbReference type="Proteomes" id="UP001232584"/>
    </source>
</evidence>
<gene>
    <name evidence="2" type="ORF">QOZ92_000454</name>
</gene>
<feature type="transmembrane region" description="Helical" evidence="1">
    <location>
        <begin position="27"/>
        <end position="51"/>
    </location>
</feature>
<accession>A0ABU0MWW4</accession>